<evidence type="ECO:0000256" key="1">
    <source>
        <dbReference type="SAM" id="SignalP"/>
    </source>
</evidence>
<dbReference type="RefSeq" id="WP_119735954.1">
    <property type="nucleotide sequence ID" value="NZ_QYUN01000002.1"/>
</dbReference>
<feature type="signal peptide" evidence="1">
    <location>
        <begin position="1"/>
        <end position="21"/>
    </location>
</feature>
<accession>A0A418WX32</accession>
<feature type="chain" id="PRO_5019397056" evidence="1">
    <location>
        <begin position="22"/>
        <end position="132"/>
    </location>
</feature>
<sequence length="132" mass="14264">MNTKQIVAAVAVLFAAGSALAANDAYVDHSDFTSTRSRAEVRAELDQAYRQGQVAALQNTELVAQPKLASGKSRADVRAELDRAYKSDELARTGGYVEYPQVASIRTREDVRQEALQAARNSRNAEVHAGGN</sequence>
<organism evidence="2 3">
    <name type="scientific">Noviherbaspirillum cavernae</name>
    <dbReference type="NCBI Taxonomy" id="2320862"/>
    <lineage>
        <taxon>Bacteria</taxon>
        <taxon>Pseudomonadati</taxon>
        <taxon>Pseudomonadota</taxon>
        <taxon>Betaproteobacteria</taxon>
        <taxon>Burkholderiales</taxon>
        <taxon>Oxalobacteraceae</taxon>
        <taxon>Noviherbaspirillum</taxon>
    </lineage>
</organism>
<dbReference type="Proteomes" id="UP000285190">
    <property type="component" value="Unassembled WGS sequence"/>
</dbReference>
<dbReference type="OrthoDB" id="8718956at2"/>
<keyword evidence="1" id="KW-0732">Signal</keyword>
<comment type="caution">
    <text evidence="2">The sequence shown here is derived from an EMBL/GenBank/DDBJ whole genome shotgun (WGS) entry which is preliminary data.</text>
</comment>
<reference evidence="2 3" key="1">
    <citation type="submission" date="2018-09" db="EMBL/GenBank/DDBJ databases">
        <authorList>
            <person name="Zhu H."/>
        </authorList>
    </citation>
    <scope>NUCLEOTIDE SEQUENCE [LARGE SCALE GENOMIC DNA]</scope>
    <source>
        <strain evidence="2 3">K2R10-39</strain>
    </source>
</reference>
<dbReference type="EMBL" id="QYUN01000002">
    <property type="protein sequence ID" value="RJG04799.1"/>
    <property type="molecule type" value="Genomic_DNA"/>
</dbReference>
<dbReference type="AlphaFoldDB" id="A0A418WX32"/>
<evidence type="ECO:0000313" key="3">
    <source>
        <dbReference type="Proteomes" id="UP000285190"/>
    </source>
</evidence>
<gene>
    <name evidence="2" type="ORF">D3870_01085</name>
</gene>
<dbReference type="Pfam" id="PF13663">
    <property type="entry name" value="DUF4148"/>
    <property type="match status" value="1"/>
</dbReference>
<proteinExistence type="predicted"/>
<keyword evidence="3" id="KW-1185">Reference proteome</keyword>
<dbReference type="InterPro" id="IPR025421">
    <property type="entry name" value="DUF4148"/>
</dbReference>
<evidence type="ECO:0000313" key="2">
    <source>
        <dbReference type="EMBL" id="RJG04799.1"/>
    </source>
</evidence>
<name>A0A418WX32_9BURK</name>
<protein>
    <submittedName>
        <fullName evidence="2">DUF4148 domain-containing protein</fullName>
    </submittedName>
</protein>